<keyword evidence="2" id="KW-1185">Reference proteome</keyword>
<sequence length="400" mass="45194">MSATVAGAEYLVGLLTEFPPEDGPARETPITFDVDDPGRNRLPVVLDAIANVLRSDDTGGQITLKLATNKGELPERTLQHAQYLLNRLQGLGKRFCDMRKELKQDQDQERTNWMDETSFPRWLQDDYTIFHSARFDGGFINLGGTSPARKGLLTRLQKLAEDEDLRKEIARLQHIGRVLCWMLGVLNDDPSELPPADLDRMADGMAIICNETEVLLKDKSFLEIYSRREDPIKLRLLPPSVPQIPGPDEFLTFNACVIHRDGSVFLRLMVGGLMSLNKSLPELSIFSKKVIRAIPLSLTSAYQNSPACRAGLFLKALREAGHVFHTKGSHSKAYFSWKYPYQEIVDSKLCRDDRDKILRSFFNTLAETYVTRFGHQRGRAYSDSSTGSFSSVTRDVIFDF</sequence>
<dbReference type="AlphaFoldDB" id="A0A2B7ZFZ6"/>
<evidence type="ECO:0000313" key="1">
    <source>
        <dbReference type="EMBL" id="PGH32291.1"/>
    </source>
</evidence>
<dbReference type="VEuPathDB" id="FungiDB:EMCG_01041"/>
<name>A0A2B7ZFZ6_9EURO</name>
<organism evidence="1 2">
    <name type="scientific">[Emmonsia] crescens</name>
    <dbReference type="NCBI Taxonomy" id="73230"/>
    <lineage>
        <taxon>Eukaryota</taxon>
        <taxon>Fungi</taxon>
        <taxon>Dikarya</taxon>
        <taxon>Ascomycota</taxon>
        <taxon>Pezizomycotina</taxon>
        <taxon>Eurotiomycetes</taxon>
        <taxon>Eurotiomycetidae</taxon>
        <taxon>Onygenales</taxon>
        <taxon>Ajellomycetaceae</taxon>
        <taxon>Emergomyces</taxon>
    </lineage>
</organism>
<gene>
    <name evidence="1" type="ORF">GX50_04958</name>
</gene>
<accession>A0A2B7ZFZ6</accession>
<proteinExistence type="predicted"/>
<evidence type="ECO:0000313" key="2">
    <source>
        <dbReference type="Proteomes" id="UP000226031"/>
    </source>
</evidence>
<dbReference type="EMBL" id="PDND01000098">
    <property type="protein sequence ID" value="PGH32291.1"/>
    <property type="molecule type" value="Genomic_DNA"/>
</dbReference>
<protein>
    <submittedName>
        <fullName evidence="1">Uncharacterized protein</fullName>
    </submittedName>
</protein>
<dbReference type="Proteomes" id="UP000226031">
    <property type="component" value="Unassembled WGS sequence"/>
</dbReference>
<reference evidence="1 2" key="1">
    <citation type="submission" date="2017-10" db="EMBL/GenBank/DDBJ databases">
        <title>Comparative genomics in systemic dimorphic fungi from Ajellomycetaceae.</title>
        <authorList>
            <person name="Munoz J.F."/>
            <person name="Mcewen J.G."/>
            <person name="Clay O.K."/>
            <person name="Cuomo C.A."/>
        </authorList>
    </citation>
    <scope>NUCLEOTIDE SEQUENCE [LARGE SCALE GENOMIC DNA]</scope>
    <source>
        <strain evidence="1 2">UAMH4076</strain>
    </source>
</reference>
<comment type="caution">
    <text evidence="1">The sequence shown here is derived from an EMBL/GenBank/DDBJ whole genome shotgun (WGS) entry which is preliminary data.</text>
</comment>